<evidence type="ECO:0000313" key="1">
    <source>
        <dbReference type="EMBL" id="WDQ45575.1"/>
    </source>
</evidence>
<dbReference type="PROSITE" id="PS51257">
    <property type="entry name" value="PROKAR_LIPOPROTEIN"/>
    <property type="match status" value="1"/>
</dbReference>
<reference evidence="1" key="2">
    <citation type="journal article" date="2024" name="Heliyon">
        <title>Complete genome sequence of the novel virulent phage PMBT24 infecting Enterocloster bolteae from the human gut.</title>
        <authorList>
            <person name="Sprotte S."/>
            <person name="Brinks E."/>
            <person name="Neve H."/>
            <person name="Franz C.M.A.P."/>
        </authorList>
    </citation>
    <scope>NUCLEOTIDE SEQUENCE</scope>
</reference>
<organism evidence="1">
    <name type="scientific">Enterocloster phage PMBT24</name>
    <dbReference type="NCBI Taxonomy" id="3025413"/>
    <lineage>
        <taxon>Viruses</taxon>
        <taxon>Duplodnaviria</taxon>
        <taxon>Heunggongvirae</taxon>
        <taxon>Uroviricota</taxon>
        <taxon>Caudoviricetes</taxon>
    </lineage>
</organism>
<proteinExistence type="predicted"/>
<sequence length="94" mass="10979">MKIFSFCFKSYPHNFPSVVSCTCTLNSDVRLVNKTIRKEVNAKSLLGITEFNRNTELLKDTIEFRISGENENDDLNILKDYLNFHYNIKTIKIL</sequence>
<accession>A0AAT9TRV0</accession>
<dbReference type="Gene3D" id="3.30.1340.10">
    <property type="entry name" value="HPr-like"/>
    <property type="match status" value="1"/>
</dbReference>
<dbReference type="InterPro" id="IPR035895">
    <property type="entry name" value="HPr-like_sf"/>
</dbReference>
<name>A0AAT9TRV0_9CAUD</name>
<protein>
    <submittedName>
        <fullName evidence="1">Uncharacterized protein</fullName>
    </submittedName>
</protein>
<dbReference type="EMBL" id="OQ326496">
    <property type="protein sequence ID" value="WDQ45575.1"/>
    <property type="molecule type" value="Genomic_DNA"/>
</dbReference>
<reference evidence="1" key="1">
    <citation type="submission" date="2023-01" db="EMBL/GenBank/DDBJ databases">
        <authorList>
            <person name="Sprotte S."/>
            <person name="Brinks E."/>
        </authorList>
    </citation>
    <scope>NUCLEOTIDE SEQUENCE</scope>
</reference>